<reference evidence="2" key="1">
    <citation type="submission" date="2020-11" db="EMBL/GenBank/DDBJ databases">
        <authorList>
            <consortium name="DOE Joint Genome Institute"/>
            <person name="Ahrendt S."/>
            <person name="Riley R."/>
            <person name="Andreopoulos W."/>
            <person name="LaButti K."/>
            <person name="Pangilinan J."/>
            <person name="Ruiz-duenas F.J."/>
            <person name="Barrasa J.M."/>
            <person name="Sanchez-Garcia M."/>
            <person name="Camarero S."/>
            <person name="Miyauchi S."/>
            <person name="Serrano A."/>
            <person name="Linde D."/>
            <person name="Babiker R."/>
            <person name="Drula E."/>
            <person name="Ayuso-Fernandez I."/>
            <person name="Pacheco R."/>
            <person name="Padilla G."/>
            <person name="Ferreira P."/>
            <person name="Barriuso J."/>
            <person name="Kellner H."/>
            <person name="Castanera R."/>
            <person name="Alfaro M."/>
            <person name="Ramirez L."/>
            <person name="Pisabarro A.G."/>
            <person name="Kuo A."/>
            <person name="Tritt A."/>
            <person name="Lipzen A."/>
            <person name="He G."/>
            <person name="Yan M."/>
            <person name="Ng V."/>
            <person name="Cullen D."/>
            <person name="Martin F."/>
            <person name="Rosso M.-N."/>
            <person name="Henrissat B."/>
            <person name="Hibbett D."/>
            <person name="Martinez A.T."/>
            <person name="Grigoriev I.V."/>
        </authorList>
    </citation>
    <scope>NUCLEOTIDE SEQUENCE</scope>
    <source>
        <strain evidence="2">AH 44721</strain>
    </source>
</reference>
<feature type="compositionally biased region" description="Polar residues" evidence="1">
    <location>
        <begin position="33"/>
        <end position="48"/>
    </location>
</feature>
<dbReference type="Proteomes" id="UP000724874">
    <property type="component" value="Unassembled WGS sequence"/>
</dbReference>
<evidence type="ECO:0000313" key="3">
    <source>
        <dbReference type="Proteomes" id="UP000724874"/>
    </source>
</evidence>
<dbReference type="AlphaFoldDB" id="A0A9P5NLX0"/>
<accession>A0A9P5NLX0</accession>
<sequence>MAPATDFFGLSYKHHSLPWLGVSLSFYGDIPSHTPTQGQRNGSSMNTTGAGLPASAAQPAGASSVPPALVTSSSTPTSMPASTPSTAPATQVTTAAPTNPNVSTTIVPDPNRFNCSFYSLLQRAFWVMTVGSGLGVYGTWSSCQAITSGISGASYMRVIGWDAAVQAFRDTLVNREVRFAGPSTSAQSR</sequence>
<protein>
    <submittedName>
        <fullName evidence="2">Uncharacterized protein</fullName>
    </submittedName>
</protein>
<organism evidence="2 3">
    <name type="scientific">Gymnopilus junonius</name>
    <name type="common">Spectacular rustgill mushroom</name>
    <name type="synonym">Gymnopilus spectabilis subsp. junonius</name>
    <dbReference type="NCBI Taxonomy" id="109634"/>
    <lineage>
        <taxon>Eukaryota</taxon>
        <taxon>Fungi</taxon>
        <taxon>Dikarya</taxon>
        <taxon>Basidiomycota</taxon>
        <taxon>Agaricomycotina</taxon>
        <taxon>Agaricomycetes</taxon>
        <taxon>Agaricomycetidae</taxon>
        <taxon>Agaricales</taxon>
        <taxon>Agaricineae</taxon>
        <taxon>Hymenogastraceae</taxon>
        <taxon>Gymnopilus</taxon>
    </lineage>
</organism>
<dbReference type="EMBL" id="JADNYJ010000070">
    <property type="protein sequence ID" value="KAF8891909.1"/>
    <property type="molecule type" value="Genomic_DNA"/>
</dbReference>
<evidence type="ECO:0000256" key="1">
    <source>
        <dbReference type="SAM" id="MobiDB-lite"/>
    </source>
</evidence>
<dbReference type="InterPro" id="IPR009027">
    <property type="entry name" value="Ribosomal_bL9/RNase_H1_N"/>
</dbReference>
<keyword evidence="3" id="KW-1185">Reference proteome</keyword>
<evidence type="ECO:0000313" key="2">
    <source>
        <dbReference type="EMBL" id="KAF8891909.1"/>
    </source>
</evidence>
<comment type="caution">
    <text evidence="2">The sequence shown here is derived from an EMBL/GenBank/DDBJ whole genome shotgun (WGS) entry which is preliminary data.</text>
</comment>
<feature type="region of interest" description="Disordered" evidence="1">
    <location>
        <begin position="33"/>
        <end position="103"/>
    </location>
</feature>
<dbReference type="SUPFAM" id="SSF55658">
    <property type="entry name" value="L9 N-domain-like"/>
    <property type="match status" value="1"/>
</dbReference>
<name>A0A9P5NLX0_GYMJU</name>
<feature type="compositionally biased region" description="Low complexity" evidence="1">
    <location>
        <begin position="49"/>
        <end position="98"/>
    </location>
</feature>
<gene>
    <name evidence="2" type="ORF">CPB84DRAFT_1848803</name>
</gene>
<proteinExistence type="predicted"/>